<dbReference type="InterPro" id="IPR015910">
    <property type="entry name" value="I/U_nuclsd_hydro_CS"/>
</dbReference>
<dbReference type="NCBIfam" id="NF008036">
    <property type="entry name" value="PRK10768.1"/>
    <property type="match status" value="1"/>
</dbReference>
<evidence type="ECO:0000313" key="4">
    <source>
        <dbReference type="EMBL" id="EFM83959.1"/>
    </source>
</evidence>
<dbReference type="RefSeq" id="WP_002401979.1">
    <property type="nucleotide sequence ID" value="NZ_GL454415.1"/>
</dbReference>
<evidence type="ECO:0000313" key="5">
    <source>
        <dbReference type="Proteomes" id="UP000004846"/>
    </source>
</evidence>
<dbReference type="GO" id="GO:0005829">
    <property type="term" value="C:cytosol"/>
    <property type="evidence" value="ECO:0007669"/>
    <property type="project" value="TreeGrafter"/>
</dbReference>
<sequence>MFFLNVNGGRKMDTTKRPIIIDTDPGIDDAVALAIALNHPNLEVRLITTVAGNVDVEKTTNNALKIVDFFGKKVPVAKGCNCPLLIQLEDSAEIHGETGMDGFEFPQPISTCLDIHAVEAMRKEILSSDVPLTIVPIAALTNIALLLTLYPEIKENIAEIVMMGGSLARGNTNTSAEFNTYVDPHAAQIVFQSGVPLTMVGLDVTSQAVLTNHEVTAIRALGRVGEMFYGLFRHYRGGSLTTGLKMHDVCAIAYLTSPELFETTETFIEVALEGPAVGATVADLKMKYHKNTNAVACIDVNVEAFQKWVVEKMKAVN</sequence>
<organism evidence="4 5">
    <name type="scientific">Enterococcus faecalis TX4248</name>
    <dbReference type="NCBI Taxonomy" id="749495"/>
    <lineage>
        <taxon>Bacteria</taxon>
        <taxon>Bacillati</taxon>
        <taxon>Bacillota</taxon>
        <taxon>Bacilli</taxon>
        <taxon>Lactobacillales</taxon>
        <taxon>Enterococcaceae</taxon>
        <taxon>Enterococcus</taxon>
    </lineage>
</organism>
<dbReference type="Proteomes" id="UP000004846">
    <property type="component" value="Unassembled WGS sequence"/>
</dbReference>
<dbReference type="PANTHER" id="PTHR12304:SF15">
    <property type="entry name" value="NON-SPECIFIC RIBONUCLEOSIDE HYDROLASE RIHC"/>
    <property type="match status" value="1"/>
</dbReference>
<keyword evidence="2" id="KW-0326">Glycosidase</keyword>
<dbReference type="InterPro" id="IPR001910">
    <property type="entry name" value="Inosine/uridine_hydrolase_dom"/>
</dbReference>
<keyword evidence="1 4" id="KW-0378">Hydrolase</keyword>
<dbReference type="Pfam" id="PF01156">
    <property type="entry name" value="IU_nuc_hydro"/>
    <property type="match status" value="1"/>
</dbReference>
<reference evidence="4 5" key="1">
    <citation type="submission" date="2010-07" db="EMBL/GenBank/DDBJ databases">
        <authorList>
            <person name="Sid Ahmed O."/>
        </authorList>
    </citation>
    <scope>NUCLEOTIDE SEQUENCE [LARGE SCALE GENOMIC DNA]</scope>
    <source>
        <strain evidence="4 5">TX4248</strain>
    </source>
</reference>
<dbReference type="SUPFAM" id="SSF53590">
    <property type="entry name" value="Nucleoside hydrolase"/>
    <property type="match status" value="1"/>
</dbReference>
<dbReference type="CDD" id="cd02651">
    <property type="entry name" value="nuc_hydro_IU_UC_XIUA"/>
    <property type="match status" value="1"/>
</dbReference>
<evidence type="ECO:0000256" key="2">
    <source>
        <dbReference type="ARBA" id="ARBA00023295"/>
    </source>
</evidence>
<dbReference type="InterPro" id="IPR023186">
    <property type="entry name" value="IUNH"/>
</dbReference>
<feature type="domain" description="Inosine/uridine-preferring nucleoside hydrolase" evidence="3">
    <location>
        <begin position="19"/>
        <end position="306"/>
    </location>
</feature>
<dbReference type="EMBL" id="AEBR01000009">
    <property type="protein sequence ID" value="EFM83959.1"/>
    <property type="molecule type" value="Genomic_DNA"/>
</dbReference>
<dbReference type="PROSITE" id="PS01247">
    <property type="entry name" value="IUNH"/>
    <property type="match status" value="1"/>
</dbReference>
<dbReference type="HOGENOM" id="CLU_036838_2_2_9"/>
<dbReference type="PANTHER" id="PTHR12304">
    <property type="entry name" value="INOSINE-URIDINE PREFERRING NUCLEOSIDE HYDROLASE"/>
    <property type="match status" value="1"/>
</dbReference>
<accession>A0A125W9A4</accession>
<dbReference type="Gene3D" id="3.90.245.10">
    <property type="entry name" value="Ribonucleoside hydrolase-like"/>
    <property type="match status" value="1"/>
</dbReference>
<name>A0A125W9A4_ENTFL</name>
<dbReference type="GO" id="GO:0008477">
    <property type="term" value="F:purine nucleosidase activity"/>
    <property type="evidence" value="ECO:0007669"/>
    <property type="project" value="TreeGrafter"/>
</dbReference>
<dbReference type="InterPro" id="IPR036452">
    <property type="entry name" value="Ribo_hydro-like"/>
</dbReference>
<proteinExistence type="predicted"/>
<dbReference type="AlphaFoldDB" id="A0A125W9A4"/>
<dbReference type="GO" id="GO:0006152">
    <property type="term" value="P:purine nucleoside catabolic process"/>
    <property type="evidence" value="ECO:0007669"/>
    <property type="project" value="TreeGrafter"/>
</dbReference>
<gene>
    <name evidence="4" type="ORF">HMPREF9498_00411</name>
</gene>
<evidence type="ECO:0000259" key="3">
    <source>
        <dbReference type="Pfam" id="PF01156"/>
    </source>
</evidence>
<comment type="caution">
    <text evidence="4">The sequence shown here is derived from an EMBL/GenBank/DDBJ whole genome shotgun (WGS) entry which is preliminary data.</text>
</comment>
<evidence type="ECO:0000256" key="1">
    <source>
        <dbReference type="ARBA" id="ARBA00022801"/>
    </source>
</evidence>
<protein>
    <submittedName>
        <fullName evidence="4">Inosine-uridine preferring nucleoside hydrolase</fullName>
    </submittedName>
</protein>
<dbReference type="GO" id="GO:0045437">
    <property type="term" value="F:uridine nucleosidase activity"/>
    <property type="evidence" value="ECO:0007669"/>
    <property type="project" value="UniProtKB-ARBA"/>
</dbReference>